<dbReference type="AlphaFoldDB" id="A0A1Y2DSM6"/>
<dbReference type="Gene3D" id="1.10.340.30">
    <property type="entry name" value="Hypothetical protein, domain 2"/>
    <property type="match status" value="1"/>
</dbReference>
<dbReference type="PANTHER" id="PTHR15074:SF0">
    <property type="entry name" value="METHYL-CPG-BINDING DOMAIN PROTEIN 4-LIKE PROTEIN"/>
    <property type="match status" value="1"/>
</dbReference>
<reference evidence="4 5" key="1">
    <citation type="submission" date="2016-07" db="EMBL/GenBank/DDBJ databases">
        <title>Pervasive Adenine N6-methylation of Active Genes in Fungi.</title>
        <authorList>
            <consortium name="DOE Joint Genome Institute"/>
            <person name="Mondo S.J."/>
            <person name="Dannebaum R.O."/>
            <person name="Kuo R.C."/>
            <person name="Labutti K."/>
            <person name="Haridas S."/>
            <person name="Kuo A."/>
            <person name="Salamov A."/>
            <person name="Ahrendt S.R."/>
            <person name="Lipzen A."/>
            <person name="Sullivan W."/>
            <person name="Andreopoulos W.B."/>
            <person name="Clum A."/>
            <person name="Lindquist E."/>
            <person name="Daum C."/>
            <person name="Ramamoorthy G.K."/>
            <person name="Gryganskyi A."/>
            <person name="Culley D."/>
            <person name="Magnuson J.K."/>
            <person name="James T.Y."/>
            <person name="O'Malley M.A."/>
            <person name="Stajich J.E."/>
            <person name="Spatafora J.W."/>
            <person name="Visel A."/>
            <person name="Grigoriev I.V."/>
        </authorList>
    </citation>
    <scope>NUCLEOTIDE SEQUENCE [LARGE SCALE GENOMIC DNA]</scope>
    <source>
        <strain evidence="4 5">CBS 129021</strain>
    </source>
</reference>
<dbReference type="Pfam" id="PF00730">
    <property type="entry name" value="HhH-GPD"/>
    <property type="match status" value="1"/>
</dbReference>
<sequence length="252" mass="28588">PPRGTVSSLPFPPLSAPQFGLVQEKLADNPFRLLIAVTFLIKTAGKTAIPTFDALMQKFPTPEALAEADSHEISAMTKHLGLSVVRATRIQKYSRMWLEIPPSKHVRYGVKNYPRPGDGTDVKAGEEIKPEHEDNRVSAWEIGHMTQGSYAIDSWRIFCRDVLLGLAEDWKGKGREGEFQPEWMHVLPQDKELRACLRWLWMKEGWHWDPHTGEKEVLSEKLRKAVDEGRVEWDNTGGLRILDDGGLVKAEE</sequence>
<dbReference type="GO" id="GO:0005634">
    <property type="term" value="C:nucleus"/>
    <property type="evidence" value="ECO:0007669"/>
    <property type="project" value="UniProtKB-SubCell"/>
</dbReference>
<dbReference type="RefSeq" id="XP_040714104.1">
    <property type="nucleotide sequence ID" value="XM_040856206.1"/>
</dbReference>
<dbReference type="GO" id="GO:0003824">
    <property type="term" value="F:catalytic activity"/>
    <property type="evidence" value="ECO:0007669"/>
    <property type="project" value="InterPro"/>
</dbReference>
<dbReference type="Proteomes" id="UP000193689">
    <property type="component" value="Unassembled WGS sequence"/>
</dbReference>
<dbReference type="GeneID" id="63772418"/>
<evidence type="ECO:0000313" key="5">
    <source>
        <dbReference type="Proteomes" id="UP000193689"/>
    </source>
</evidence>
<keyword evidence="5" id="KW-1185">Reference proteome</keyword>
<protein>
    <submittedName>
        <fullName evidence="4">DNA glycosylase</fullName>
    </submittedName>
</protein>
<evidence type="ECO:0000313" key="4">
    <source>
        <dbReference type="EMBL" id="ORY62268.1"/>
    </source>
</evidence>
<gene>
    <name evidence="4" type="ORF">BCR38DRAFT_345777</name>
</gene>
<organism evidence="4 5">
    <name type="scientific">Pseudomassariella vexata</name>
    <dbReference type="NCBI Taxonomy" id="1141098"/>
    <lineage>
        <taxon>Eukaryota</taxon>
        <taxon>Fungi</taxon>
        <taxon>Dikarya</taxon>
        <taxon>Ascomycota</taxon>
        <taxon>Pezizomycotina</taxon>
        <taxon>Sordariomycetes</taxon>
        <taxon>Xylariomycetidae</taxon>
        <taxon>Amphisphaeriales</taxon>
        <taxon>Pseudomassariaceae</taxon>
        <taxon>Pseudomassariella</taxon>
    </lineage>
</organism>
<proteinExistence type="predicted"/>
<dbReference type="InterPro" id="IPR045138">
    <property type="entry name" value="MeCP2/MBD4"/>
</dbReference>
<dbReference type="InParanoid" id="A0A1Y2DSM6"/>
<comment type="caution">
    <text evidence="4">The sequence shown here is derived from an EMBL/GenBank/DDBJ whole genome shotgun (WGS) entry which is preliminary data.</text>
</comment>
<feature type="non-terminal residue" evidence="4">
    <location>
        <position position="1"/>
    </location>
</feature>
<accession>A0A1Y2DSM6</accession>
<dbReference type="STRING" id="1141098.A0A1Y2DSM6"/>
<dbReference type="EMBL" id="MCFJ01000009">
    <property type="protein sequence ID" value="ORY62268.1"/>
    <property type="molecule type" value="Genomic_DNA"/>
</dbReference>
<keyword evidence="2" id="KW-0539">Nucleus</keyword>
<dbReference type="InterPro" id="IPR003265">
    <property type="entry name" value="HhH-GPD_domain"/>
</dbReference>
<evidence type="ECO:0000256" key="2">
    <source>
        <dbReference type="ARBA" id="ARBA00023242"/>
    </source>
</evidence>
<dbReference type="SUPFAM" id="SSF48150">
    <property type="entry name" value="DNA-glycosylase"/>
    <property type="match status" value="1"/>
</dbReference>
<feature type="domain" description="HhH-GPD" evidence="3">
    <location>
        <begin position="43"/>
        <end position="122"/>
    </location>
</feature>
<dbReference type="InterPro" id="IPR011257">
    <property type="entry name" value="DNA_glycosylase"/>
</dbReference>
<evidence type="ECO:0000256" key="1">
    <source>
        <dbReference type="ARBA" id="ARBA00004123"/>
    </source>
</evidence>
<comment type="subcellular location">
    <subcellularLocation>
        <location evidence="1">Nucleus</location>
    </subcellularLocation>
</comment>
<name>A0A1Y2DSM6_9PEZI</name>
<dbReference type="GO" id="GO:0006285">
    <property type="term" value="P:base-excision repair, AP site formation"/>
    <property type="evidence" value="ECO:0007669"/>
    <property type="project" value="UniProtKB-ARBA"/>
</dbReference>
<dbReference type="GO" id="GO:0003677">
    <property type="term" value="F:DNA binding"/>
    <property type="evidence" value="ECO:0007669"/>
    <property type="project" value="InterPro"/>
</dbReference>
<dbReference type="PANTHER" id="PTHR15074">
    <property type="entry name" value="METHYL-CPG-BINDING PROTEIN"/>
    <property type="match status" value="1"/>
</dbReference>
<dbReference type="OrthoDB" id="10265068at2759"/>
<evidence type="ECO:0000259" key="3">
    <source>
        <dbReference type="Pfam" id="PF00730"/>
    </source>
</evidence>